<dbReference type="GO" id="GO:0051536">
    <property type="term" value="F:iron-sulfur cluster binding"/>
    <property type="evidence" value="ECO:0007669"/>
    <property type="project" value="UniProtKB-KW"/>
</dbReference>
<dbReference type="PANTHER" id="PTHR43822:SF2">
    <property type="entry name" value="HOMOACONITASE, MITOCHONDRIAL"/>
    <property type="match status" value="1"/>
</dbReference>
<dbReference type="SUPFAM" id="SSF53732">
    <property type="entry name" value="Aconitase iron-sulfur domain"/>
    <property type="match status" value="1"/>
</dbReference>
<keyword evidence="2" id="KW-0408">Iron</keyword>
<dbReference type="PRINTS" id="PR00415">
    <property type="entry name" value="ACONITASE"/>
</dbReference>
<organism evidence="6">
    <name type="scientific">mine drainage metagenome</name>
    <dbReference type="NCBI Taxonomy" id="410659"/>
    <lineage>
        <taxon>unclassified sequences</taxon>
        <taxon>metagenomes</taxon>
        <taxon>ecological metagenomes</taxon>
    </lineage>
</organism>
<accession>T1B4K5</accession>
<keyword evidence="4 6" id="KW-0456">Lyase</keyword>
<comment type="caution">
    <text evidence="6">The sequence shown here is derived from an EMBL/GenBank/DDBJ whole genome shotgun (WGS) entry which is preliminary data.</text>
</comment>
<protein>
    <submittedName>
        <fullName evidence="6">3-isopropylmalate dehydratase large subunit</fullName>
        <ecNumber evidence="6">4.2.1.-</ecNumber>
    </submittedName>
</protein>
<dbReference type="Gene3D" id="3.30.499.10">
    <property type="entry name" value="Aconitase, domain 3"/>
    <property type="match status" value="2"/>
</dbReference>
<keyword evidence="3" id="KW-0411">Iron-sulfur</keyword>
<reference evidence="6" key="2">
    <citation type="journal article" date="2014" name="ISME J.">
        <title>Microbial stratification in low pH oxic and suboxic macroscopic growths along an acid mine drainage.</title>
        <authorList>
            <person name="Mendez-Garcia C."/>
            <person name="Mesa V."/>
            <person name="Sprenger R.R."/>
            <person name="Richter M."/>
            <person name="Diez M.S."/>
            <person name="Solano J."/>
            <person name="Bargiela R."/>
            <person name="Golyshina O.V."/>
            <person name="Manteca A."/>
            <person name="Ramos J.L."/>
            <person name="Gallego J.R."/>
            <person name="Llorente I."/>
            <person name="Martins Dos Santos V.A."/>
            <person name="Jensen O.N."/>
            <person name="Pelaez A.I."/>
            <person name="Sanchez J."/>
            <person name="Ferrer M."/>
        </authorList>
    </citation>
    <scope>NUCLEOTIDE SEQUENCE</scope>
</reference>
<dbReference type="InterPro" id="IPR036008">
    <property type="entry name" value="Aconitase_4Fe-4S_dom"/>
</dbReference>
<dbReference type="InterPro" id="IPR050067">
    <property type="entry name" value="IPM_dehydratase_rel_enz"/>
</dbReference>
<dbReference type="GO" id="GO:0046872">
    <property type="term" value="F:metal ion binding"/>
    <property type="evidence" value="ECO:0007669"/>
    <property type="project" value="UniProtKB-KW"/>
</dbReference>
<sequence>KDLFLSLAGTYGGIPGKNLEFQGPGVAHLPIPTRQVVATMGAEIGAEFVLFPPDDRALEYVRARVPAGETLRPVEADPEAHYEQEWPLALDPLVPLVAEPGRVTRNVKPVQELSHVAIQRAVVGSCANGTLEDLEQVITILAGRKVHSDVVLTVTPNTSAVFAEASRLGHLETIVRAGGLVTNATCGACFGGHLGVLGDGEVCVTSTTRNFQGRMGSSQARIYLASSATVAASAVTGHLTDPRELLSEAP</sequence>
<evidence type="ECO:0000256" key="1">
    <source>
        <dbReference type="ARBA" id="ARBA00022723"/>
    </source>
</evidence>
<name>T1B4K5_9ZZZZ</name>
<dbReference type="Pfam" id="PF00330">
    <property type="entry name" value="Aconitase"/>
    <property type="match status" value="1"/>
</dbReference>
<proteinExistence type="predicted"/>
<feature type="domain" description="Aconitase/3-isopropylmalate dehydratase large subunit alpha/beta/alpha" evidence="5">
    <location>
        <begin position="106"/>
        <end position="237"/>
    </location>
</feature>
<dbReference type="GO" id="GO:0043436">
    <property type="term" value="P:oxoacid metabolic process"/>
    <property type="evidence" value="ECO:0007669"/>
    <property type="project" value="UniProtKB-ARBA"/>
</dbReference>
<evidence type="ECO:0000256" key="4">
    <source>
        <dbReference type="ARBA" id="ARBA00023239"/>
    </source>
</evidence>
<gene>
    <name evidence="6" type="ORF">B1B_12189</name>
</gene>
<reference evidence="6" key="1">
    <citation type="submission" date="2013-08" db="EMBL/GenBank/DDBJ databases">
        <authorList>
            <person name="Mendez C."/>
            <person name="Richter M."/>
            <person name="Ferrer M."/>
            <person name="Sanchez J."/>
        </authorList>
    </citation>
    <scope>NUCLEOTIDE SEQUENCE</scope>
</reference>
<keyword evidence="1" id="KW-0479">Metal-binding</keyword>
<evidence type="ECO:0000313" key="6">
    <source>
        <dbReference type="EMBL" id="EQD47744.1"/>
    </source>
</evidence>
<feature type="non-terminal residue" evidence="6">
    <location>
        <position position="1"/>
    </location>
</feature>
<dbReference type="AlphaFoldDB" id="T1B4K5"/>
<evidence type="ECO:0000256" key="3">
    <source>
        <dbReference type="ARBA" id="ARBA00023014"/>
    </source>
</evidence>
<dbReference type="EMBL" id="AUZY01007974">
    <property type="protein sequence ID" value="EQD47744.1"/>
    <property type="molecule type" value="Genomic_DNA"/>
</dbReference>
<dbReference type="InterPro" id="IPR015931">
    <property type="entry name" value="Acnase/IPM_dHydase_lsu_aba_1/3"/>
</dbReference>
<evidence type="ECO:0000259" key="5">
    <source>
        <dbReference type="Pfam" id="PF00330"/>
    </source>
</evidence>
<dbReference type="PANTHER" id="PTHR43822">
    <property type="entry name" value="HOMOACONITASE, MITOCHONDRIAL-RELATED"/>
    <property type="match status" value="1"/>
</dbReference>
<evidence type="ECO:0000256" key="2">
    <source>
        <dbReference type="ARBA" id="ARBA00023004"/>
    </source>
</evidence>
<dbReference type="EC" id="4.2.1.-" evidence="6"/>
<dbReference type="InterPro" id="IPR001030">
    <property type="entry name" value="Acoase/IPM_deHydtase_lsu_aba"/>
</dbReference>
<dbReference type="GO" id="GO:0016829">
    <property type="term" value="F:lyase activity"/>
    <property type="evidence" value="ECO:0007669"/>
    <property type="project" value="UniProtKB-KW"/>
</dbReference>